<reference evidence="1 2" key="1">
    <citation type="journal article" date="2021" name="BMC Genomics">
        <title>Datura genome reveals duplications of psychoactive alkaloid biosynthetic genes and high mutation rate following tissue culture.</title>
        <authorList>
            <person name="Rajewski A."/>
            <person name="Carter-House D."/>
            <person name="Stajich J."/>
            <person name="Litt A."/>
        </authorList>
    </citation>
    <scope>NUCLEOTIDE SEQUENCE [LARGE SCALE GENOMIC DNA]</scope>
    <source>
        <strain evidence="1">AR-01</strain>
    </source>
</reference>
<protein>
    <submittedName>
        <fullName evidence="1">Uncharacterized protein</fullName>
    </submittedName>
</protein>
<accession>A0ABS8W5F2</accession>
<name>A0ABS8W5F2_DATST</name>
<evidence type="ECO:0000313" key="2">
    <source>
        <dbReference type="Proteomes" id="UP000823775"/>
    </source>
</evidence>
<feature type="non-terminal residue" evidence="1">
    <location>
        <position position="107"/>
    </location>
</feature>
<comment type="caution">
    <text evidence="1">The sequence shown here is derived from an EMBL/GenBank/DDBJ whole genome shotgun (WGS) entry which is preliminary data.</text>
</comment>
<dbReference type="EMBL" id="JACEIK010006468">
    <property type="protein sequence ID" value="MCE2055743.1"/>
    <property type="molecule type" value="Genomic_DNA"/>
</dbReference>
<gene>
    <name evidence="1" type="ORF">HAX54_043322</name>
</gene>
<sequence length="107" mass="12137">MEEEILEELCASLFLSGEEWEEETYTGNAHRHPYSLLIGSHRRSPSSNSPVGVTDDCGFYPVYWFLPANSSVLRGAVRGQEVPITPEAINSLYWDEPIQPNSAFYRK</sequence>
<keyword evidence="2" id="KW-1185">Reference proteome</keyword>
<organism evidence="1 2">
    <name type="scientific">Datura stramonium</name>
    <name type="common">Jimsonweed</name>
    <name type="synonym">Common thornapple</name>
    <dbReference type="NCBI Taxonomy" id="4076"/>
    <lineage>
        <taxon>Eukaryota</taxon>
        <taxon>Viridiplantae</taxon>
        <taxon>Streptophyta</taxon>
        <taxon>Embryophyta</taxon>
        <taxon>Tracheophyta</taxon>
        <taxon>Spermatophyta</taxon>
        <taxon>Magnoliopsida</taxon>
        <taxon>eudicotyledons</taxon>
        <taxon>Gunneridae</taxon>
        <taxon>Pentapetalae</taxon>
        <taxon>asterids</taxon>
        <taxon>lamiids</taxon>
        <taxon>Solanales</taxon>
        <taxon>Solanaceae</taxon>
        <taxon>Solanoideae</taxon>
        <taxon>Datureae</taxon>
        <taxon>Datura</taxon>
    </lineage>
</organism>
<proteinExistence type="predicted"/>
<evidence type="ECO:0000313" key="1">
    <source>
        <dbReference type="EMBL" id="MCE2055743.1"/>
    </source>
</evidence>
<dbReference type="Proteomes" id="UP000823775">
    <property type="component" value="Unassembled WGS sequence"/>
</dbReference>